<keyword evidence="1" id="KW-0472">Membrane</keyword>
<name>A0A2R8B826_9RHOB</name>
<keyword evidence="1" id="KW-0812">Transmembrane</keyword>
<evidence type="ECO:0000313" key="3">
    <source>
        <dbReference type="Proteomes" id="UP000244924"/>
    </source>
</evidence>
<dbReference type="Gene3D" id="3.30.530.20">
    <property type="match status" value="1"/>
</dbReference>
<keyword evidence="3" id="KW-1185">Reference proteome</keyword>
<feature type="transmembrane region" description="Helical" evidence="1">
    <location>
        <begin position="246"/>
        <end position="265"/>
    </location>
</feature>
<organism evidence="2 3">
    <name type="scientific">Albidovulum aquaemixtae</name>
    <dbReference type="NCBI Taxonomy" id="1542388"/>
    <lineage>
        <taxon>Bacteria</taxon>
        <taxon>Pseudomonadati</taxon>
        <taxon>Pseudomonadota</taxon>
        <taxon>Alphaproteobacteria</taxon>
        <taxon>Rhodobacterales</taxon>
        <taxon>Paracoccaceae</taxon>
        <taxon>Albidovulum</taxon>
    </lineage>
</organism>
<dbReference type="AlphaFoldDB" id="A0A2R8B826"/>
<evidence type="ECO:0000313" key="2">
    <source>
        <dbReference type="EMBL" id="SPH18761.1"/>
    </source>
</evidence>
<sequence>MQPLKIAARVALALLILVAVLIIVTRALDTVAYMTGIAWFAEGNPVFVLILALILVPARYRYLPVPVSVSGSTEIEAAPADVWPRIVPRPGYPYHGPTIAGIDAVPGKTDEVFFRFHKRLADEKLTGFRARIEEEVAERKVAMTYPEAHKLPLFAQDVVRSETRIEPTAPGRCRVTFTEHLRGIRFSTLLIFVHLNPARDAARRLKALCEGQDDPSWMGRTVREMGPAGEARETAERAARIGPGKVLIISLLLVATMFFLAEKLLKGG</sequence>
<protein>
    <submittedName>
        <fullName evidence="2">Uncharacterized protein</fullName>
    </submittedName>
</protein>
<proteinExistence type="predicted"/>
<dbReference type="InterPro" id="IPR023393">
    <property type="entry name" value="START-like_dom_sf"/>
</dbReference>
<gene>
    <name evidence="2" type="ORF">DEA8626_02304</name>
</gene>
<evidence type="ECO:0000256" key="1">
    <source>
        <dbReference type="SAM" id="Phobius"/>
    </source>
</evidence>
<dbReference type="EMBL" id="OMOQ01000001">
    <property type="protein sequence ID" value="SPH18761.1"/>
    <property type="molecule type" value="Genomic_DNA"/>
</dbReference>
<dbReference type="RefSeq" id="WP_108853129.1">
    <property type="nucleotide sequence ID" value="NZ_OMOQ01000001.1"/>
</dbReference>
<reference evidence="2 3" key="1">
    <citation type="submission" date="2018-03" db="EMBL/GenBank/DDBJ databases">
        <authorList>
            <person name="Keele B.F."/>
        </authorList>
    </citation>
    <scope>NUCLEOTIDE SEQUENCE [LARGE SCALE GENOMIC DNA]</scope>
    <source>
        <strain evidence="2 3">CECT 8626</strain>
    </source>
</reference>
<accession>A0A2R8B826</accession>
<keyword evidence="1" id="KW-1133">Transmembrane helix</keyword>
<dbReference type="Proteomes" id="UP000244924">
    <property type="component" value="Unassembled WGS sequence"/>
</dbReference>
<feature type="transmembrane region" description="Helical" evidence="1">
    <location>
        <begin position="37"/>
        <end position="56"/>
    </location>
</feature>
<dbReference type="SUPFAM" id="SSF55961">
    <property type="entry name" value="Bet v1-like"/>
    <property type="match status" value="1"/>
</dbReference>